<dbReference type="EC" id="1.21.4.2" evidence="3"/>
<keyword evidence="1" id="KW-0712">Selenocysteine</keyword>
<evidence type="ECO:0000256" key="1">
    <source>
        <dbReference type="ARBA" id="ARBA00022933"/>
    </source>
</evidence>
<evidence type="ECO:0000256" key="2">
    <source>
        <dbReference type="ARBA" id="ARBA00023002"/>
    </source>
</evidence>
<evidence type="ECO:0000313" key="4">
    <source>
        <dbReference type="Proteomes" id="UP001519292"/>
    </source>
</evidence>
<organism evidence="3 4">
    <name type="scientific">Lactobacillus colini</name>
    <dbReference type="NCBI Taxonomy" id="1819254"/>
    <lineage>
        <taxon>Bacteria</taxon>
        <taxon>Bacillati</taxon>
        <taxon>Bacillota</taxon>
        <taxon>Bacilli</taxon>
        <taxon>Lactobacillales</taxon>
        <taxon>Lactobacillaceae</taxon>
        <taxon>Lactobacillus</taxon>
    </lineage>
</organism>
<dbReference type="Pfam" id="PF07355">
    <property type="entry name" value="GRDB"/>
    <property type="match status" value="1"/>
</dbReference>
<name>A0ABS4MBP3_9LACO</name>
<dbReference type="InterPro" id="IPR010187">
    <property type="entry name" value="Various_sel_PB"/>
</dbReference>
<dbReference type="NCBIfam" id="NF041545">
    <property type="entry name" value="GrdB_like_no_Se"/>
    <property type="match status" value="1"/>
</dbReference>
<proteinExistence type="predicted"/>
<evidence type="ECO:0000313" key="3">
    <source>
        <dbReference type="EMBL" id="MBP2057099.1"/>
    </source>
</evidence>
<reference evidence="3 4" key="1">
    <citation type="submission" date="2021-03" db="EMBL/GenBank/DDBJ databases">
        <title>Genomic Encyclopedia of Type Strains, Phase IV (KMG-IV): sequencing the most valuable type-strain genomes for metagenomic binning, comparative biology and taxonomic classification.</title>
        <authorList>
            <person name="Goeker M."/>
        </authorList>
    </citation>
    <scope>NUCLEOTIDE SEQUENCE [LARGE SCALE GENOMIC DNA]</scope>
    <source>
        <strain evidence="3 4">DSM 101872</strain>
    </source>
</reference>
<gene>
    <name evidence="3" type="ORF">J2Z60_000261</name>
</gene>
<comment type="caution">
    <text evidence="3">The sequence shown here is derived from an EMBL/GenBank/DDBJ whole genome shotgun (WGS) entry which is preliminary data.</text>
</comment>
<keyword evidence="4" id="KW-1185">Reference proteome</keyword>
<dbReference type="EMBL" id="JAGGLU010000001">
    <property type="protein sequence ID" value="MBP2057099.1"/>
    <property type="molecule type" value="Genomic_DNA"/>
</dbReference>
<dbReference type="Proteomes" id="UP001519292">
    <property type="component" value="Unassembled WGS sequence"/>
</dbReference>
<accession>A0ABS4MBP3</accession>
<protein>
    <submittedName>
        <fullName evidence="3">Glycine reductase</fullName>
        <ecNumber evidence="3">1.21.4.2</ecNumber>
    </submittedName>
</protein>
<dbReference type="RefSeq" id="WP_209685609.1">
    <property type="nucleotide sequence ID" value="NZ_JAGGLU010000001.1"/>
</dbReference>
<keyword evidence="2 3" id="KW-0560">Oxidoreductase</keyword>
<dbReference type="InterPro" id="IPR048083">
    <property type="entry name" value="GrdB-like"/>
</dbReference>
<dbReference type="GO" id="GO:0030699">
    <property type="term" value="F:glycine reductase activity"/>
    <property type="evidence" value="ECO:0007669"/>
    <property type="project" value="UniProtKB-EC"/>
</dbReference>
<sequence length="173" mass="19264">MKVIIILDQIQAGLGGKEKSDTPLGGKKIAMGSSENIEKLLEKHDSKIIGTFYCGTDYYQDNKAVVQRKFVKMAEKMGADVVITGPSFDYHDFSQMALELAEKYEEANVPVISAIAKEKNQDLIDQYREKLLIVKMPKKGGSGLSEALDNLVTGCLLLANKRDTSQFKQDYCY</sequence>